<feature type="transmembrane region" description="Helical" evidence="1">
    <location>
        <begin position="64"/>
        <end position="84"/>
    </location>
</feature>
<evidence type="ECO:0000313" key="2">
    <source>
        <dbReference type="EMBL" id="SET14352.1"/>
    </source>
</evidence>
<keyword evidence="3" id="KW-1185">Reference proteome</keyword>
<name>A0A1I0C4S3_9FIRM</name>
<keyword evidence="1" id="KW-0472">Membrane</keyword>
<organism evidence="2 3">
    <name type="scientific">Anaerobranca gottschalkii DSM 13577</name>
    <dbReference type="NCBI Taxonomy" id="1120990"/>
    <lineage>
        <taxon>Bacteria</taxon>
        <taxon>Bacillati</taxon>
        <taxon>Bacillota</taxon>
        <taxon>Clostridia</taxon>
        <taxon>Eubacteriales</taxon>
        <taxon>Proteinivoracaceae</taxon>
        <taxon>Anaerobranca</taxon>
    </lineage>
</organism>
<reference evidence="3" key="1">
    <citation type="submission" date="2016-10" db="EMBL/GenBank/DDBJ databases">
        <authorList>
            <person name="Varghese N."/>
            <person name="Submissions S."/>
        </authorList>
    </citation>
    <scope>NUCLEOTIDE SEQUENCE [LARGE SCALE GENOMIC DNA]</scope>
    <source>
        <strain evidence="3">DSM 13577</strain>
    </source>
</reference>
<feature type="transmembrane region" description="Helical" evidence="1">
    <location>
        <begin position="12"/>
        <end position="32"/>
    </location>
</feature>
<dbReference type="Proteomes" id="UP000243819">
    <property type="component" value="Unassembled WGS sequence"/>
</dbReference>
<evidence type="ECO:0000313" key="3">
    <source>
        <dbReference type="Proteomes" id="UP000243819"/>
    </source>
</evidence>
<proteinExistence type="predicted"/>
<protein>
    <submittedName>
        <fullName evidence="2">Uncharacterized protein</fullName>
    </submittedName>
</protein>
<accession>A0A1I0C4S3</accession>
<dbReference type="RefSeq" id="WP_091351380.1">
    <property type="nucleotide sequence ID" value="NZ_FOIF01000058.1"/>
</dbReference>
<dbReference type="STRING" id="1120990.SAMN03080614_10587"/>
<sequence>MGIFISIVKAIFQIVILPGILTIILLPIFYMLGKFENEFFYDPFLKEREIIKKMIFEDYLKNNFFRLYFVIFTYVVIVKVLTALGV</sequence>
<dbReference type="AlphaFoldDB" id="A0A1I0C4S3"/>
<keyword evidence="1" id="KW-0812">Transmembrane</keyword>
<gene>
    <name evidence="2" type="ORF">SAMN03080614_10587</name>
</gene>
<keyword evidence="1" id="KW-1133">Transmembrane helix</keyword>
<dbReference type="EMBL" id="FOIF01000058">
    <property type="protein sequence ID" value="SET14352.1"/>
    <property type="molecule type" value="Genomic_DNA"/>
</dbReference>
<evidence type="ECO:0000256" key="1">
    <source>
        <dbReference type="SAM" id="Phobius"/>
    </source>
</evidence>